<keyword evidence="1" id="KW-0175">Coiled coil</keyword>
<feature type="coiled-coil region" evidence="1">
    <location>
        <begin position="108"/>
        <end position="187"/>
    </location>
</feature>
<sequence length="217" mass="25285">MPTIWGFRRILSVNPEHDHQCVGYAPSKGRRCTKPINRFDRPAACHLLDQMDRSDALLDAIDDLEELAGLLLCNEWHNSAKRPQHSQVRQVYSKWERCVKEEHLRLREREERDTRREAEREAERLAVRVAETSRRLERIVQRVAEAERVDAERIEAERLAEVVAETSRRMAQQIAEAEKLAAEREAERTAAMDVMTDVEEKIQDVVCNLDDNMFLGN</sequence>
<keyword evidence="3" id="KW-1185">Reference proteome</keyword>
<organism evidence="2 3">
    <name type="scientific">Hyaloscypha variabilis (strain UAMH 11265 / GT02V1 / F)</name>
    <name type="common">Meliniomyces variabilis</name>
    <dbReference type="NCBI Taxonomy" id="1149755"/>
    <lineage>
        <taxon>Eukaryota</taxon>
        <taxon>Fungi</taxon>
        <taxon>Dikarya</taxon>
        <taxon>Ascomycota</taxon>
        <taxon>Pezizomycotina</taxon>
        <taxon>Leotiomycetes</taxon>
        <taxon>Helotiales</taxon>
        <taxon>Hyaloscyphaceae</taxon>
        <taxon>Hyaloscypha</taxon>
        <taxon>Hyaloscypha variabilis</taxon>
    </lineage>
</organism>
<accession>A0A2J6R9N3</accession>
<evidence type="ECO:0000313" key="3">
    <source>
        <dbReference type="Proteomes" id="UP000235786"/>
    </source>
</evidence>
<dbReference type="EMBL" id="KZ613952">
    <property type="protein sequence ID" value="PMD35216.1"/>
    <property type="molecule type" value="Genomic_DNA"/>
</dbReference>
<evidence type="ECO:0000256" key="1">
    <source>
        <dbReference type="SAM" id="Coils"/>
    </source>
</evidence>
<evidence type="ECO:0000313" key="2">
    <source>
        <dbReference type="EMBL" id="PMD35216.1"/>
    </source>
</evidence>
<name>A0A2J6R9N3_HYAVF</name>
<protein>
    <submittedName>
        <fullName evidence="2">Uncharacterized protein</fullName>
    </submittedName>
</protein>
<proteinExistence type="predicted"/>
<reference evidence="2 3" key="1">
    <citation type="submission" date="2016-04" db="EMBL/GenBank/DDBJ databases">
        <title>A degradative enzymes factory behind the ericoid mycorrhizal symbiosis.</title>
        <authorList>
            <consortium name="DOE Joint Genome Institute"/>
            <person name="Martino E."/>
            <person name="Morin E."/>
            <person name="Grelet G."/>
            <person name="Kuo A."/>
            <person name="Kohler A."/>
            <person name="Daghino S."/>
            <person name="Barry K."/>
            <person name="Choi C."/>
            <person name="Cichocki N."/>
            <person name="Clum A."/>
            <person name="Copeland A."/>
            <person name="Hainaut M."/>
            <person name="Haridas S."/>
            <person name="Labutti K."/>
            <person name="Lindquist E."/>
            <person name="Lipzen A."/>
            <person name="Khouja H.-R."/>
            <person name="Murat C."/>
            <person name="Ohm R."/>
            <person name="Olson A."/>
            <person name="Spatafora J."/>
            <person name="Veneault-Fourrey C."/>
            <person name="Henrissat B."/>
            <person name="Grigoriev I."/>
            <person name="Martin F."/>
            <person name="Perotto S."/>
        </authorList>
    </citation>
    <scope>NUCLEOTIDE SEQUENCE [LARGE SCALE GENOMIC DNA]</scope>
    <source>
        <strain evidence="2 3">F</strain>
    </source>
</reference>
<gene>
    <name evidence="2" type="ORF">L207DRAFT_108890</name>
</gene>
<dbReference type="STRING" id="1149755.A0A2J6R9N3"/>
<dbReference type="OrthoDB" id="8062037at2759"/>
<dbReference type="AlphaFoldDB" id="A0A2J6R9N3"/>
<dbReference type="Proteomes" id="UP000235786">
    <property type="component" value="Unassembled WGS sequence"/>
</dbReference>